<feature type="compositionally biased region" description="Basic and acidic residues" evidence="1">
    <location>
        <begin position="124"/>
        <end position="147"/>
    </location>
</feature>
<evidence type="ECO:0000256" key="2">
    <source>
        <dbReference type="SAM" id="Phobius"/>
    </source>
</evidence>
<feature type="transmembrane region" description="Helical" evidence="2">
    <location>
        <begin position="323"/>
        <end position="341"/>
    </location>
</feature>
<gene>
    <name evidence="3" type="ORF">B843_01840</name>
</gene>
<dbReference type="STRING" id="1224164.B843_01840"/>
<feature type="transmembrane region" description="Helical" evidence="2">
    <location>
        <begin position="266"/>
        <end position="287"/>
    </location>
</feature>
<organism evidence="3 4">
    <name type="scientific">Corynebacterium vitaeruminis DSM 20294</name>
    <dbReference type="NCBI Taxonomy" id="1224164"/>
    <lineage>
        <taxon>Bacteria</taxon>
        <taxon>Bacillati</taxon>
        <taxon>Actinomycetota</taxon>
        <taxon>Actinomycetes</taxon>
        <taxon>Mycobacteriales</taxon>
        <taxon>Corynebacteriaceae</taxon>
        <taxon>Corynebacterium</taxon>
    </lineage>
</organism>
<protein>
    <submittedName>
        <fullName evidence="3">Uncharacterized protein</fullName>
    </submittedName>
</protein>
<dbReference type="PATRIC" id="fig|1224164.3.peg.358"/>
<keyword evidence="2" id="KW-0472">Membrane</keyword>
<dbReference type="Proteomes" id="UP000019222">
    <property type="component" value="Chromosome"/>
</dbReference>
<feature type="transmembrane region" description="Helical" evidence="2">
    <location>
        <begin position="293"/>
        <end position="311"/>
    </location>
</feature>
<feature type="compositionally biased region" description="Basic and acidic residues" evidence="1">
    <location>
        <begin position="47"/>
        <end position="65"/>
    </location>
</feature>
<feature type="compositionally biased region" description="Basic and acidic residues" evidence="1">
    <location>
        <begin position="82"/>
        <end position="93"/>
    </location>
</feature>
<keyword evidence="4" id="KW-1185">Reference proteome</keyword>
<feature type="region of interest" description="Disordered" evidence="1">
    <location>
        <begin position="12"/>
        <end position="160"/>
    </location>
</feature>
<evidence type="ECO:0000313" key="3">
    <source>
        <dbReference type="EMBL" id="AHI21760.1"/>
    </source>
</evidence>
<dbReference type="AlphaFoldDB" id="W5XYK6"/>
<sequence length="343" mass="36277">MSEQQLTVAELLARSGKDKKTSGRRRRRSLEEGGVSVAELTGNIPKVDAKPVEGKHNTETIDGETRAGVAEVAAQKAAEAAEAEKAAAEKAAEPEQAPEAPERPEAPAEQAEPEPAEQPEEAAEEKAQKEATEQSEETKAEGVDKPVKRTPSNDETIVLSVVDENEPVRLTTGTFPAVKKAEVAEKEAPVVDPLAGVTAAALADAKVGEPEEPEAEEAEETQEPAVAATDGVDEANAVDEVDEDAEEAEDYDEYEEEDDHVSAGSVVLLSILGIVLGIAAFVLFTYLWGSLSAPVVAALAVVVTAVMMFVVYKMNTARPRLSLFLSAVVGLVLTFGPMLTVPR</sequence>
<keyword evidence="2" id="KW-0812">Transmembrane</keyword>
<accession>W5XYK6</accession>
<dbReference type="EMBL" id="CP004353">
    <property type="protein sequence ID" value="AHI21760.1"/>
    <property type="molecule type" value="Genomic_DNA"/>
</dbReference>
<keyword evidence="2" id="KW-1133">Transmembrane helix</keyword>
<evidence type="ECO:0000256" key="1">
    <source>
        <dbReference type="SAM" id="MobiDB-lite"/>
    </source>
</evidence>
<dbReference type="RefSeq" id="WP_025251825.1">
    <property type="nucleotide sequence ID" value="NZ_CP004353.1"/>
</dbReference>
<dbReference type="eggNOG" id="ENOG50348T2">
    <property type="taxonomic scope" value="Bacteria"/>
</dbReference>
<proteinExistence type="predicted"/>
<dbReference type="HOGENOM" id="CLU_048085_0_0_11"/>
<dbReference type="KEGG" id="cvt:B843_01840"/>
<feature type="compositionally biased region" description="Acidic residues" evidence="1">
    <location>
        <begin position="111"/>
        <end position="123"/>
    </location>
</feature>
<name>W5XYK6_9CORY</name>
<feature type="compositionally biased region" description="Low complexity" evidence="1">
    <location>
        <begin position="70"/>
        <end position="80"/>
    </location>
</feature>
<evidence type="ECO:0000313" key="4">
    <source>
        <dbReference type="Proteomes" id="UP000019222"/>
    </source>
</evidence>
<reference evidence="3 4" key="1">
    <citation type="submission" date="2013-02" db="EMBL/GenBank/DDBJ databases">
        <title>The complete genome sequence of Corynebacterium vitaeruminis DSM 20294.</title>
        <authorList>
            <person name="Ruckert C."/>
            <person name="Albersmeier A."/>
            <person name="Kalinowski J."/>
        </authorList>
    </citation>
    <scope>NUCLEOTIDE SEQUENCE [LARGE SCALE GENOMIC DNA]</scope>
    <source>
        <strain evidence="4">ATCC 10234</strain>
    </source>
</reference>